<gene>
    <name evidence="7" type="ORF">AB3G37_00820</name>
</gene>
<dbReference type="InterPro" id="IPR001279">
    <property type="entry name" value="Metallo-B-lactamas"/>
</dbReference>
<evidence type="ECO:0000256" key="4">
    <source>
        <dbReference type="ARBA" id="ARBA00022801"/>
    </source>
</evidence>
<sequence length="267" mass="30209">MSSENEKYRIYAIKYAHHDRMSSENFIGGDPHDVPMPLDYYVWAIVGTAATYVVDMGFDAEMASQRGRTIIHSVEQGLERVGIIAAEVKEVIITHMHYDHAGNHDLFPKARFHLQDSEMAFCTGRCMCHQGIRHAFEVEDVKSMVGNVFAGRVQFHDGDSELAPGITLHRVGGHSDGLQVVRVRTERGWVVLASDASHYYANMQRQQAYPIVYNIGDMLEGFVTLRRLADSDDHIIPGHDPLVLQRYPAFDAETEQWIARVDLAPER</sequence>
<dbReference type="RefSeq" id="WP_369789417.1">
    <property type="nucleotide sequence ID" value="NZ_CP165628.1"/>
</dbReference>
<protein>
    <submittedName>
        <fullName evidence="7">N-acyl homoserine lactonase family protein</fullName>
    </submittedName>
</protein>
<dbReference type="GO" id="GO:0016787">
    <property type="term" value="F:hydrolase activity"/>
    <property type="evidence" value="ECO:0007669"/>
    <property type="project" value="UniProtKB-KW"/>
</dbReference>
<dbReference type="GO" id="GO:0046872">
    <property type="term" value="F:metal ion binding"/>
    <property type="evidence" value="ECO:0007669"/>
    <property type="project" value="UniProtKB-KW"/>
</dbReference>
<dbReference type="SMART" id="SM00849">
    <property type="entry name" value="Lactamase_B"/>
    <property type="match status" value="1"/>
</dbReference>
<organism evidence="7">
    <name type="scientific">Rouxiella sp. WC2420</name>
    <dbReference type="NCBI Taxonomy" id="3234145"/>
    <lineage>
        <taxon>Bacteria</taxon>
        <taxon>Pseudomonadati</taxon>
        <taxon>Pseudomonadota</taxon>
        <taxon>Gammaproteobacteria</taxon>
        <taxon>Enterobacterales</taxon>
        <taxon>Yersiniaceae</taxon>
        <taxon>Rouxiella</taxon>
    </lineage>
</organism>
<keyword evidence="4" id="KW-0378">Hydrolase</keyword>
<dbReference type="CDD" id="cd07729">
    <property type="entry name" value="AHL_lactonase_MBL-fold"/>
    <property type="match status" value="1"/>
</dbReference>
<dbReference type="AlphaFoldDB" id="A0AB39VQQ5"/>
<dbReference type="InterPro" id="IPR051013">
    <property type="entry name" value="MBL_superfamily_lactonases"/>
</dbReference>
<evidence type="ECO:0000313" key="7">
    <source>
        <dbReference type="EMBL" id="XDU72705.1"/>
    </source>
</evidence>
<keyword evidence="3" id="KW-0479">Metal-binding</keyword>
<dbReference type="SUPFAM" id="SSF56281">
    <property type="entry name" value="Metallo-hydrolase/oxidoreductase"/>
    <property type="match status" value="1"/>
</dbReference>
<dbReference type="InterPro" id="IPR036866">
    <property type="entry name" value="RibonucZ/Hydroxyglut_hydro"/>
</dbReference>
<dbReference type="PANTHER" id="PTHR42978:SF7">
    <property type="entry name" value="METALLO-HYDROLASE RV2300C-RELATED"/>
    <property type="match status" value="1"/>
</dbReference>
<evidence type="ECO:0000256" key="5">
    <source>
        <dbReference type="ARBA" id="ARBA00022833"/>
    </source>
</evidence>
<evidence type="ECO:0000256" key="2">
    <source>
        <dbReference type="ARBA" id="ARBA00007749"/>
    </source>
</evidence>
<proteinExistence type="inferred from homology"/>
<evidence type="ECO:0000256" key="1">
    <source>
        <dbReference type="ARBA" id="ARBA00001947"/>
    </source>
</evidence>
<evidence type="ECO:0000256" key="3">
    <source>
        <dbReference type="ARBA" id="ARBA00022723"/>
    </source>
</evidence>
<name>A0AB39VQQ5_9GAMM</name>
<keyword evidence="5" id="KW-0862">Zinc</keyword>
<feature type="domain" description="Metallo-beta-lactamase" evidence="6">
    <location>
        <begin position="39"/>
        <end position="239"/>
    </location>
</feature>
<dbReference type="Gene3D" id="3.60.15.10">
    <property type="entry name" value="Ribonuclease Z/Hydroxyacylglutathione hydrolase-like"/>
    <property type="match status" value="1"/>
</dbReference>
<reference evidence="7" key="1">
    <citation type="submission" date="2024-07" db="EMBL/GenBank/DDBJ databases">
        <authorList>
            <person name="Biller S.J."/>
        </authorList>
    </citation>
    <scope>NUCLEOTIDE SEQUENCE</scope>
    <source>
        <strain evidence="7">WC2420</strain>
    </source>
</reference>
<evidence type="ECO:0000259" key="6">
    <source>
        <dbReference type="SMART" id="SM00849"/>
    </source>
</evidence>
<dbReference type="EMBL" id="CP165628">
    <property type="protein sequence ID" value="XDU72705.1"/>
    <property type="molecule type" value="Genomic_DNA"/>
</dbReference>
<comment type="cofactor">
    <cofactor evidence="1">
        <name>Zn(2+)</name>
        <dbReference type="ChEBI" id="CHEBI:29105"/>
    </cofactor>
</comment>
<dbReference type="PANTHER" id="PTHR42978">
    <property type="entry name" value="QUORUM-QUENCHING LACTONASE YTNP-RELATED-RELATED"/>
    <property type="match status" value="1"/>
</dbReference>
<dbReference type="Pfam" id="PF00753">
    <property type="entry name" value="Lactamase_B"/>
    <property type="match status" value="1"/>
</dbReference>
<comment type="similarity">
    <text evidence="2">Belongs to the metallo-beta-lactamase superfamily.</text>
</comment>
<accession>A0AB39VQQ5</accession>